<reference evidence="1" key="2">
    <citation type="submission" date="2023-01" db="EMBL/GenBank/DDBJ databases">
        <authorList>
            <person name="Sun Q."/>
            <person name="Evtushenko L."/>
        </authorList>
    </citation>
    <scope>NUCLEOTIDE SEQUENCE</scope>
    <source>
        <strain evidence="1">VKM Ac-1246</strain>
    </source>
</reference>
<evidence type="ECO:0000313" key="1">
    <source>
        <dbReference type="EMBL" id="GLJ67591.1"/>
    </source>
</evidence>
<dbReference type="EMBL" id="BSEL01000004">
    <property type="protein sequence ID" value="GLJ67591.1"/>
    <property type="molecule type" value="Genomic_DNA"/>
</dbReference>
<protein>
    <recommendedName>
        <fullName evidence="3">Winged helix-turn-helix domain-containing protein</fullName>
    </recommendedName>
</protein>
<reference evidence="1" key="1">
    <citation type="journal article" date="2014" name="Int. J. Syst. Evol. Microbiol.">
        <title>Complete genome of a new Firmicutes species belonging to the dominant human colonic microbiota ('Ruminococcus bicirculans') reveals two chromosomes and a selective capacity to utilize plant glucans.</title>
        <authorList>
            <consortium name="NISC Comparative Sequencing Program"/>
            <person name="Wegmann U."/>
            <person name="Louis P."/>
            <person name="Goesmann A."/>
            <person name="Henrissat B."/>
            <person name="Duncan S.H."/>
            <person name="Flint H.J."/>
        </authorList>
    </citation>
    <scope>NUCLEOTIDE SEQUENCE</scope>
    <source>
        <strain evidence="1">VKM Ac-1246</strain>
    </source>
</reference>
<gene>
    <name evidence="1" type="ORF">GCM10017579_16270</name>
</gene>
<organism evidence="1 2">
    <name type="scientific">Nocardioides luteus</name>
    <dbReference type="NCBI Taxonomy" id="1844"/>
    <lineage>
        <taxon>Bacteria</taxon>
        <taxon>Bacillati</taxon>
        <taxon>Actinomycetota</taxon>
        <taxon>Actinomycetes</taxon>
        <taxon>Propionibacteriales</taxon>
        <taxon>Nocardioidaceae</taxon>
        <taxon>Nocardioides</taxon>
    </lineage>
</organism>
<dbReference type="Pfam" id="PF06224">
    <property type="entry name" value="AlkZ-like"/>
    <property type="match status" value="1"/>
</dbReference>
<dbReference type="Proteomes" id="UP001142292">
    <property type="component" value="Unassembled WGS sequence"/>
</dbReference>
<dbReference type="InterPro" id="IPR009351">
    <property type="entry name" value="AlkZ-like"/>
</dbReference>
<comment type="caution">
    <text evidence="1">The sequence shown here is derived from an EMBL/GenBank/DDBJ whole genome shotgun (WGS) entry which is preliminary data.</text>
</comment>
<keyword evidence="2" id="KW-1185">Reference proteome</keyword>
<dbReference type="PANTHER" id="PTHR30528:SF0">
    <property type="entry name" value="CYTOPLASMIC PROTEIN"/>
    <property type="match status" value="1"/>
</dbReference>
<proteinExistence type="predicted"/>
<evidence type="ECO:0000313" key="2">
    <source>
        <dbReference type="Proteomes" id="UP001142292"/>
    </source>
</evidence>
<evidence type="ECO:0008006" key="3">
    <source>
        <dbReference type="Google" id="ProtNLM"/>
    </source>
</evidence>
<name>A0ABQ5SXD7_9ACTN</name>
<sequence length="366" mass="40402">MATMTLNLTQEQARRIAVRAQLLDARRPVSLVETVDQLTLLQIDPTKAIAPSADLVAWSRLGDAYDHSDLTFALEQERSLVEFSSFIVPMDEIETVLALAPGRIHPSAVEWVEANEKFRTQVLDRLRADGPLVAGEIEDTSEVPWASSGWTNDKNVLRMIELLNRMGQVAVAGRRGKLRTWDLAERVYPADLQLPSAEEALRVETVRRLASLGIARPGQKETSGGEMQGGGDAGVPCTVSGTDGVWRVDPEALAAVEDGFAPRTALLSPFDRLVYDRDRALELFGFEYVLEMYKPAAKRRWGYFALPILHGERLVGKLDVKVDHKKGVLNVFAVHEDFGWTAEIGDAVEAEVEALAGWLGVEIVHP</sequence>
<accession>A0ABQ5SXD7</accession>
<dbReference type="PANTHER" id="PTHR30528">
    <property type="entry name" value="CYTOPLASMIC PROTEIN"/>
    <property type="match status" value="1"/>
</dbReference>